<dbReference type="InterPro" id="IPR010057">
    <property type="entry name" value="Transcription_activator_Rgg_C"/>
</dbReference>
<reference evidence="2 3" key="1">
    <citation type="submission" date="2020-07" db="EMBL/GenBank/DDBJ databases">
        <authorList>
            <person name="Hilgarth M."/>
            <person name="Werum V."/>
            <person name="Vogel R.F."/>
        </authorList>
    </citation>
    <scope>NUCLEOTIDE SEQUENCE [LARGE SCALE GENOMIC DNA]</scope>
    <source>
        <strain evidence="2 3">DSM 28961</strain>
    </source>
</reference>
<sequence length="122" mass="14481">MDEGDICWFWQLVTDRACHFNKGNNQKLFLATLLNIYELTVLDRQNISNANVFRVSLQNFIVNKEPTILIVFTIVTYFHDYLLEKTSENRKKIENYLNATETIGVKYMADYYRSRLVDLDEK</sequence>
<organism evidence="2 3">
    <name type="scientific">Pseudolactococcus laudensis</name>
    <dbReference type="NCBI Taxonomy" id="1494461"/>
    <lineage>
        <taxon>Bacteria</taxon>
        <taxon>Bacillati</taxon>
        <taxon>Bacillota</taxon>
        <taxon>Bacilli</taxon>
        <taxon>Lactobacillales</taxon>
        <taxon>Streptococcaceae</taxon>
        <taxon>Pseudolactococcus</taxon>
    </lineage>
</organism>
<dbReference type="RefSeq" id="WP_180747696.1">
    <property type="nucleotide sequence ID" value="NZ_JACBNY010000053.1"/>
</dbReference>
<name>A0A7V8N308_9LACT</name>
<keyword evidence="3" id="KW-1185">Reference proteome</keyword>
<dbReference type="Pfam" id="PF21259">
    <property type="entry name" value="Rgg_C"/>
    <property type="match status" value="1"/>
</dbReference>
<proteinExistence type="predicted"/>
<accession>A0A7V8N308</accession>
<evidence type="ECO:0000259" key="1">
    <source>
        <dbReference type="Pfam" id="PF21259"/>
    </source>
</evidence>
<protein>
    <recommendedName>
        <fullName evidence="1">HTH-type transcriptional regulator Rgg C-terminal domain-containing protein</fullName>
    </recommendedName>
</protein>
<dbReference type="AlphaFoldDB" id="A0A7V8N308"/>
<comment type="caution">
    <text evidence="2">The sequence shown here is derived from an EMBL/GenBank/DDBJ whole genome shotgun (WGS) entry which is preliminary data.</text>
</comment>
<evidence type="ECO:0000313" key="2">
    <source>
        <dbReference type="EMBL" id="MBA0017663.1"/>
    </source>
</evidence>
<dbReference type="EMBL" id="JACBNY010000053">
    <property type="protein sequence ID" value="MBA0017663.1"/>
    <property type="molecule type" value="Genomic_DNA"/>
</dbReference>
<evidence type="ECO:0000313" key="3">
    <source>
        <dbReference type="Proteomes" id="UP000530186"/>
    </source>
</evidence>
<feature type="domain" description="HTH-type transcriptional regulator Rgg C-terminal" evidence="1">
    <location>
        <begin position="24"/>
        <end position="113"/>
    </location>
</feature>
<dbReference type="GeneID" id="303196109"/>
<gene>
    <name evidence="2" type="ORF">HZR21_11345</name>
</gene>
<dbReference type="Proteomes" id="UP000530186">
    <property type="component" value="Unassembled WGS sequence"/>
</dbReference>